<dbReference type="InterPro" id="IPR036861">
    <property type="entry name" value="Endochitinase-like_sf"/>
</dbReference>
<reference evidence="9" key="1">
    <citation type="submission" date="2015-05" db="EMBL/GenBank/DDBJ databases">
        <authorList>
            <person name="Wang D.B."/>
            <person name="Wang M."/>
        </authorList>
    </citation>
    <scope>NUCLEOTIDE SEQUENCE</scope>
    <source>
        <strain evidence="9">36-1</strain>
    </source>
</reference>
<evidence type="ECO:0000256" key="1">
    <source>
        <dbReference type="ARBA" id="ARBA00022669"/>
    </source>
</evidence>
<proteinExistence type="inferred from homology"/>
<sequence length="299" mass="31332">MKASLRATALAGLVHIQLLAVSTLVSPALAKDECQPYSWGDPTHGFALKMANKAAADDGDGAPPKAGEVNCRQQSTSPSSVNYYTCTEMADEHDISVETFFVINPKLKKDCSDIQPNTKYCVNGFIEPLRAYDGKCGPPNNNATCLGTQKQCCNSQTFTCGDNYEVDCAPGICWEGVCPGDKTWSTDGTCGAQHGNRQCAGKWGDCCSLGGKCGTGAEFCGKDNCQSGNCTKPDPGTGGGRPPWLTGNSTDGTCGGPKAYTCKVIYGNCCNKNGRCGSLPQDCGDGCQPLFGKCGTQSK</sequence>
<keyword evidence="11" id="KW-1185">Reference proteome</keyword>
<reference evidence="8" key="3">
    <citation type="submission" date="2023-11" db="EMBL/GenBank/DDBJ databases">
        <authorList>
            <person name="Beijen E."/>
            <person name="Ohm R.A."/>
        </authorList>
    </citation>
    <scope>NUCLEOTIDE SEQUENCE</scope>
    <source>
        <strain evidence="8">CBS 150709</strain>
    </source>
</reference>
<reference evidence="9 10" key="2">
    <citation type="journal article" date="2016" name="Front. Microbiol.">
        <title>Genome and transcriptome sequences reveal the specific parasitism of the nematophagous Purpureocillium lilacinum 36-1.</title>
        <authorList>
            <person name="Xie J."/>
            <person name="Li S."/>
            <person name="Mo C."/>
            <person name="Xiao X."/>
            <person name="Peng D."/>
            <person name="Wang G."/>
            <person name="Xiao Y."/>
        </authorList>
    </citation>
    <scope>NUCLEOTIDE SEQUENCE [LARGE SCALE GENOMIC DNA]</scope>
    <source>
        <strain evidence="9 10">36-1</strain>
    </source>
</reference>
<dbReference type="EMBL" id="LCWV01000031">
    <property type="protein sequence ID" value="PWI65634.1"/>
    <property type="molecule type" value="Genomic_DNA"/>
</dbReference>
<comment type="caution">
    <text evidence="3">Lacks conserved residue(s) required for the propagation of feature annotation.</text>
</comment>
<dbReference type="Proteomes" id="UP001287286">
    <property type="component" value="Unassembled WGS sequence"/>
</dbReference>
<name>A0A2U3DTT0_PURLI</name>
<dbReference type="InterPro" id="IPR036779">
    <property type="entry name" value="LysM_dom_sf"/>
</dbReference>
<dbReference type="InterPro" id="IPR001002">
    <property type="entry name" value="Chitin-bd_1"/>
</dbReference>
<comment type="similarity">
    <text evidence="2">Belongs to the secreted LysM effector family.</text>
</comment>
<evidence type="ECO:0000313" key="11">
    <source>
        <dbReference type="Proteomes" id="UP001287286"/>
    </source>
</evidence>
<dbReference type="PROSITE" id="PS50941">
    <property type="entry name" value="CHIT_BIND_I_2"/>
    <property type="match status" value="1"/>
</dbReference>
<dbReference type="GO" id="GO:0008061">
    <property type="term" value="F:chitin binding"/>
    <property type="evidence" value="ECO:0007669"/>
    <property type="project" value="UniProtKB-UniRule"/>
</dbReference>
<organism evidence="9 10">
    <name type="scientific">Purpureocillium lilacinum</name>
    <name type="common">Paecilomyces lilacinus</name>
    <dbReference type="NCBI Taxonomy" id="33203"/>
    <lineage>
        <taxon>Eukaryota</taxon>
        <taxon>Fungi</taxon>
        <taxon>Dikarya</taxon>
        <taxon>Ascomycota</taxon>
        <taxon>Pezizomycotina</taxon>
        <taxon>Sordariomycetes</taxon>
        <taxon>Hypocreomycetidae</taxon>
        <taxon>Hypocreales</taxon>
        <taxon>Ophiocordycipitaceae</taxon>
        <taxon>Purpureocillium</taxon>
    </lineage>
</organism>
<keyword evidence="1 3" id="KW-0147">Chitin-binding</keyword>
<dbReference type="Gene3D" id="3.10.350.10">
    <property type="entry name" value="LysM domain"/>
    <property type="match status" value="1"/>
</dbReference>
<feature type="disulfide bond" evidence="3">
    <location>
        <begin position="206"/>
        <end position="220"/>
    </location>
</feature>
<feature type="region of interest" description="Disordered" evidence="4">
    <location>
        <begin position="55"/>
        <end position="76"/>
    </location>
</feature>
<dbReference type="InterPro" id="IPR018392">
    <property type="entry name" value="LysM"/>
</dbReference>
<dbReference type="EMBL" id="JAWRVI010000044">
    <property type="protein sequence ID" value="KAK4086089.1"/>
    <property type="molecule type" value="Genomic_DNA"/>
</dbReference>
<evidence type="ECO:0000256" key="5">
    <source>
        <dbReference type="SAM" id="SignalP"/>
    </source>
</evidence>
<evidence type="ECO:0000259" key="7">
    <source>
        <dbReference type="PROSITE" id="PS51782"/>
    </source>
</evidence>
<comment type="caution">
    <text evidence="9">The sequence shown here is derived from an EMBL/GenBank/DDBJ whole genome shotgun (WGS) entry which is preliminary data.</text>
</comment>
<keyword evidence="3" id="KW-1015">Disulfide bond</keyword>
<accession>A0A2U3DTT0</accession>
<dbReference type="Gene3D" id="3.30.60.10">
    <property type="entry name" value="Endochitinase-like"/>
    <property type="match status" value="1"/>
</dbReference>
<keyword evidence="5" id="KW-0732">Signal</keyword>
<feature type="chain" id="PRO_5015403255" description="Carbohydrate-binding module family 18 protein" evidence="5">
    <location>
        <begin position="31"/>
        <end position="299"/>
    </location>
</feature>
<evidence type="ECO:0000259" key="6">
    <source>
        <dbReference type="PROSITE" id="PS50941"/>
    </source>
</evidence>
<evidence type="ECO:0000256" key="3">
    <source>
        <dbReference type="PROSITE-ProRule" id="PRU00261"/>
    </source>
</evidence>
<feature type="domain" description="LysM" evidence="7">
    <location>
        <begin position="75"/>
        <end position="122"/>
    </location>
</feature>
<feature type="domain" description="Chitin-binding type-1" evidence="6">
    <location>
        <begin position="187"/>
        <end position="232"/>
    </location>
</feature>
<evidence type="ECO:0000256" key="2">
    <source>
        <dbReference type="ARBA" id="ARBA00044955"/>
    </source>
</evidence>
<evidence type="ECO:0000313" key="9">
    <source>
        <dbReference type="EMBL" id="PWI65634.1"/>
    </source>
</evidence>
<dbReference type="SUPFAM" id="SSF57016">
    <property type="entry name" value="Plant lectins/antimicrobial peptides"/>
    <property type="match status" value="1"/>
</dbReference>
<dbReference type="AlphaFoldDB" id="A0A2U3DTT0"/>
<dbReference type="Proteomes" id="UP000245956">
    <property type="component" value="Unassembled WGS sequence"/>
</dbReference>
<evidence type="ECO:0008006" key="12">
    <source>
        <dbReference type="Google" id="ProtNLM"/>
    </source>
</evidence>
<dbReference type="PROSITE" id="PS51782">
    <property type="entry name" value="LYSM"/>
    <property type="match status" value="1"/>
</dbReference>
<gene>
    <name evidence="9" type="ORF">PCL_06839</name>
    <name evidence="8" type="ORF">Purlil1_9618</name>
</gene>
<evidence type="ECO:0000256" key="4">
    <source>
        <dbReference type="SAM" id="MobiDB-lite"/>
    </source>
</evidence>
<evidence type="ECO:0000313" key="10">
    <source>
        <dbReference type="Proteomes" id="UP000245956"/>
    </source>
</evidence>
<protein>
    <recommendedName>
        <fullName evidence="12">Carbohydrate-binding module family 18 protein</fullName>
    </recommendedName>
</protein>
<evidence type="ECO:0000313" key="8">
    <source>
        <dbReference type="EMBL" id="KAK4086089.1"/>
    </source>
</evidence>
<dbReference type="SMART" id="SM00270">
    <property type="entry name" value="ChtBD1"/>
    <property type="match status" value="1"/>
</dbReference>
<reference evidence="8 11" key="4">
    <citation type="journal article" date="2024" name="Microbiol. Resour. Announc.">
        <title>Genome annotations for the ascomycete fungi Trichoderma harzianum, Trichoderma aggressivum, and Purpureocillium lilacinum.</title>
        <authorList>
            <person name="Beijen E.P.W."/>
            <person name="Ohm R.A."/>
        </authorList>
    </citation>
    <scope>NUCLEOTIDE SEQUENCE [LARGE SCALE GENOMIC DNA]</scope>
    <source>
        <strain evidence="8 11">CBS 150709</strain>
    </source>
</reference>
<feature type="signal peptide" evidence="5">
    <location>
        <begin position="1"/>
        <end position="30"/>
    </location>
</feature>